<evidence type="ECO:0000259" key="3">
    <source>
        <dbReference type="PROSITE" id="PS01031"/>
    </source>
</evidence>
<dbReference type="Gene3D" id="2.60.40.790">
    <property type="match status" value="1"/>
</dbReference>
<dbReference type="SUPFAM" id="SSF49764">
    <property type="entry name" value="HSP20-like chaperones"/>
    <property type="match status" value="1"/>
</dbReference>
<reference evidence="4 5" key="1">
    <citation type="submission" date="2024-02" db="EMBL/GenBank/DDBJ databases">
        <authorList>
            <person name="Vignale AGUSTIN F."/>
            <person name="Sosa J E."/>
            <person name="Modenutti C."/>
        </authorList>
    </citation>
    <scope>NUCLEOTIDE SEQUENCE [LARGE SCALE GENOMIC DNA]</scope>
</reference>
<protein>
    <recommendedName>
        <fullName evidence="3">SHSP domain-containing protein</fullName>
    </recommendedName>
</protein>
<evidence type="ECO:0000313" key="4">
    <source>
        <dbReference type="EMBL" id="CAK9142311.1"/>
    </source>
</evidence>
<organism evidence="4 5">
    <name type="scientific">Ilex paraguariensis</name>
    <name type="common">yerba mate</name>
    <dbReference type="NCBI Taxonomy" id="185542"/>
    <lineage>
        <taxon>Eukaryota</taxon>
        <taxon>Viridiplantae</taxon>
        <taxon>Streptophyta</taxon>
        <taxon>Embryophyta</taxon>
        <taxon>Tracheophyta</taxon>
        <taxon>Spermatophyta</taxon>
        <taxon>Magnoliopsida</taxon>
        <taxon>eudicotyledons</taxon>
        <taxon>Gunneridae</taxon>
        <taxon>Pentapetalae</taxon>
        <taxon>asterids</taxon>
        <taxon>campanulids</taxon>
        <taxon>Aquifoliales</taxon>
        <taxon>Aquifoliaceae</taxon>
        <taxon>Ilex</taxon>
    </lineage>
</organism>
<evidence type="ECO:0000313" key="5">
    <source>
        <dbReference type="Proteomes" id="UP001642360"/>
    </source>
</evidence>
<dbReference type="InterPro" id="IPR002068">
    <property type="entry name" value="A-crystallin/Hsp20_dom"/>
</dbReference>
<name>A0ABC8RBF2_9AQUA</name>
<feature type="domain" description="SHSP" evidence="3">
    <location>
        <begin position="77"/>
        <end position="195"/>
    </location>
</feature>
<dbReference type="PANTHER" id="PTHR47838">
    <property type="entry name" value="21.7 KDA CLASS VI HEAT SHOCK PROTEIN"/>
    <property type="match status" value="1"/>
</dbReference>
<proteinExistence type="inferred from homology"/>
<accession>A0ABC8RBF2</accession>
<comment type="similarity">
    <text evidence="1 2">Belongs to the small heat shock protein (HSP20) family.</text>
</comment>
<dbReference type="InterPro" id="IPR008978">
    <property type="entry name" value="HSP20-like_chaperone"/>
</dbReference>
<dbReference type="PROSITE" id="PS01031">
    <property type="entry name" value="SHSP"/>
    <property type="match status" value="1"/>
</dbReference>
<gene>
    <name evidence="4" type="ORF">ILEXP_LOCUS9992</name>
</gene>
<sequence length="200" mass="22724">MTSCKKLEVELEDPTPQKWCVPLKEDTFASFMAKGSTTVHKIFGDGSLFSPLLFGKFFDPSDAFPLWEFESDALLSKLRSSSQSTVDWFQTDADYVLKAEVTGLGKDSAQVCVENGKLVEISGQWREQRNSKTKDWRSGHWWEQGYVRRLELPENADWRKIEAHVNNDILLEIRIPKNTLDCDTARGNDGAIKDSESSLD</sequence>
<dbReference type="AlphaFoldDB" id="A0ABC8RBF2"/>
<dbReference type="PANTHER" id="PTHR47838:SF1">
    <property type="entry name" value="21.7 KDA CLASS VI HEAT SHOCK PROTEIN"/>
    <property type="match status" value="1"/>
</dbReference>
<keyword evidence="5" id="KW-1185">Reference proteome</keyword>
<evidence type="ECO:0000256" key="2">
    <source>
        <dbReference type="RuleBase" id="RU003616"/>
    </source>
</evidence>
<dbReference type="Proteomes" id="UP001642360">
    <property type="component" value="Unassembled WGS sequence"/>
</dbReference>
<dbReference type="Pfam" id="PF00011">
    <property type="entry name" value="HSP20"/>
    <property type="match status" value="1"/>
</dbReference>
<evidence type="ECO:0000256" key="1">
    <source>
        <dbReference type="PROSITE-ProRule" id="PRU00285"/>
    </source>
</evidence>
<dbReference type="EMBL" id="CAUOFW020001221">
    <property type="protein sequence ID" value="CAK9142311.1"/>
    <property type="molecule type" value="Genomic_DNA"/>
</dbReference>
<comment type="caution">
    <text evidence="4">The sequence shown here is derived from an EMBL/GenBank/DDBJ whole genome shotgun (WGS) entry which is preliminary data.</text>
</comment>